<keyword evidence="3" id="KW-1185">Reference proteome</keyword>
<sequence>MRRLAFIAAALGGLAGGAGVVLSALAAHGPAHGPLIDTSANFLILHAAATIAVAALALAAPQRGVWLLVPAALFILGGALFCGDLATRAFTGARLFPMAAPIGGALLIFGWALVAVASLAAAWTRQNKS</sequence>
<feature type="transmembrane region" description="Helical" evidence="1">
    <location>
        <begin position="65"/>
        <end position="86"/>
    </location>
</feature>
<accession>A0ABZ0HVG2</accession>
<proteinExistence type="predicted"/>
<evidence type="ECO:0000313" key="3">
    <source>
        <dbReference type="Proteomes" id="UP001626536"/>
    </source>
</evidence>
<dbReference type="EMBL" id="CP136862">
    <property type="protein sequence ID" value="WOJ90756.1"/>
    <property type="molecule type" value="Genomic_DNA"/>
</dbReference>
<gene>
    <name evidence="2" type="ORF">RZS28_05565</name>
</gene>
<dbReference type="Pfam" id="PF04241">
    <property type="entry name" value="DUF423"/>
    <property type="match status" value="1"/>
</dbReference>
<keyword evidence="1" id="KW-1133">Transmembrane helix</keyword>
<reference evidence="2 3" key="1">
    <citation type="submission" date="2023-10" db="EMBL/GenBank/DDBJ databases">
        <title>Novel methanotroph of the genus Methylocapsa from a subarctic wetland.</title>
        <authorList>
            <person name="Belova S.E."/>
            <person name="Oshkin I.Y."/>
            <person name="Miroshnikov K."/>
            <person name="Dedysh S.N."/>
        </authorList>
    </citation>
    <scope>NUCLEOTIDE SEQUENCE [LARGE SCALE GENOMIC DNA]</scope>
    <source>
        <strain evidence="2 3">RX1</strain>
    </source>
</reference>
<feature type="transmembrane region" description="Helical" evidence="1">
    <location>
        <begin position="98"/>
        <end position="123"/>
    </location>
</feature>
<organism evidence="2 3">
    <name type="scientific">Methylocapsa polymorpha</name>
    <dbReference type="NCBI Taxonomy" id="3080828"/>
    <lineage>
        <taxon>Bacteria</taxon>
        <taxon>Pseudomonadati</taxon>
        <taxon>Pseudomonadota</taxon>
        <taxon>Alphaproteobacteria</taxon>
        <taxon>Hyphomicrobiales</taxon>
        <taxon>Beijerinckiaceae</taxon>
        <taxon>Methylocapsa</taxon>
    </lineage>
</organism>
<feature type="transmembrane region" description="Helical" evidence="1">
    <location>
        <begin position="39"/>
        <end position="58"/>
    </location>
</feature>
<dbReference type="RefSeq" id="WP_407340343.1">
    <property type="nucleotide sequence ID" value="NZ_CP136862.1"/>
</dbReference>
<dbReference type="Proteomes" id="UP001626536">
    <property type="component" value="Chromosome"/>
</dbReference>
<protein>
    <submittedName>
        <fullName evidence="2">DUF423 domain-containing protein</fullName>
    </submittedName>
</protein>
<name>A0ABZ0HVG2_9HYPH</name>
<keyword evidence="1" id="KW-0812">Transmembrane</keyword>
<evidence type="ECO:0000313" key="2">
    <source>
        <dbReference type="EMBL" id="WOJ90756.1"/>
    </source>
</evidence>
<dbReference type="InterPro" id="IPR006696">
    <property type="entry name" value="DUF423"/>
</dbReference>
<keyword evidence="1" id="KW-0472">Membrane</keyword>
<evidence type="ECO:0000256" key="1">
    <source>
        <dbReference type="SAM" id="Phobius"/>
    </source>
</evidence>